<dbReference type="Proteomes" id="UP001144323">
    <property type="component" value="Unassembled WGS sequence"/>
</dbReference>
<dbReference type="RefSeq" id="WP_281801923.1">
    <property type="nucleotide sequence ID" value="NZ_BSEC01000001.1"/>
</dbReference>
<dbReference type="InterPro" id="IPR001501">
    <property type="entry name" value="Ni-dep_hyd_lsu"/>
</dbReference>
<dbReference type="Pfam" id="PF00374">
    <property type="entry name" value="NiFeSe_Hases"/>
    <property type="match status" value="1"/>
</dbReference>
<evidence type="ECO:0000313" key="3">
    <source>
        <dbReference type="Proteomes" id="UP001144323"/>
    </source>
</evidence>
<keyword evidence="1" id="KW-0479">Metal-binding</keyword>
<feature type="binding site" evidence="1">
    <location>
        <position position="344"/>
    </location>
    <ligand>
        <name>Ni(2+)</name>
        <dbReference type="ChEBI" id="CHEBI:49786"/>
    </ligand>
</feature>
<organism evidence="2 3">
    <name type="scientific">Methylocystis echinoides</name>
    <dbReference type="NCBI Taxonomy" id="29468"/>
    <lineage>
        <taxon>Bacteria</taxon>
        <taxon>Pseudomonadati</taxon>
        <taxon>Pseudomonadota</taxon>
        <taxon>Alphaproteobacteria</taxon>
        <taxon>Hyphomicrobiales</taxon>
        <taxon>Methylocystaceae</taxon>
        <taxon>Methylocystis</taxon>
    </lineage>
</organism>
<feature type="binding site" evidence="1">
    <location>
        <position position="301"/>
    </location>
    <ligand>
        <name>Mg(2+)</name>
        <dbReference type="ChEBI" id="CHEBI:18420"/>
    </ligand>
</feature>
<keyword evidence="1" id="KW-0460">Magnesium</keyword>
<dbReference type="SUPFAM" id="SSF56762">
    <property type="entry name" value="HydB/Nqo4-like"/>
    <property type="match status" value="1"/>
</dbReference>
<accession>A0A9W6GTG8</accession>
<keyword evidence="1" id="KW-0533">Nickel</keyword>
<dbReference type="Gene3D" id="1.10.645.10">
    <property type="entry name" value="Cytochrome-c3 Hydrogenase, chain B"/>
    <property type="match status" value="2"/>
</dbReference>
<comment type="cofactor">
    <cofactor evidence="1">
        <name>Ni(2+)</name>
        <dbReference type="ChEBI" id="CHEBI:49786"/>
    </cofactor>
</comment>
<name>A0A9W6GTG8_9HYPH</name>
<dbReference type="InterPro" id="IPR050867">
    <property type="entry name" value="NiFe/NiFeSe_hydrgnase_LSU"/>
</dbReference>
<evidence type="ECO:0000313" key="2">
    <source>
        <dbReference type="EMBL" id="GLI92605.1"/>
    </source>
</evidence>
<sequence length="357" mass="37644">MSLPHPGAIRIGVATDEAGRIASVDLRSSRPAGVGRLFVGRNADDAPRLAASLFGLCGFSHGAAARRAIAAACGDSVARTDDAIGLMAERLAETLRATVLEWPGEPSDRTSLATPLREAMMAARAFMSRQASPMEPAPLLERLEAAVVACGLRPDASGVDGFFGALMGEARAETLGALQKPDALAPADDAAVIEALRDGRARFAAAPFLPGRVVETGAFARHWRATTHEKALLAGRLAARFRDLREAVNQLRRLCAGGEDTLAAAGSSGAGEGFAAVETARGRLYHWVRLDGARRILDYEMLAPTEWNFHPEGPFVVALRGVEIGCGAAATRRVARLAAVFDPCVAFEIEVHEPAHA</sequence>
<dbReference type="EMBL" id="BSEC01000001">
    <property type="protein sequence ID" value="GLI92605.1"/>
    <property type="molecule type" value="Genomic_DNA"/>
</dbReference>
<keyword evidence="3" id="KW-1185">Reference proteome</keyword>
<proteinExistence type="predicted"/>
<protein>
    <submittedName>
        <fullName evidence="2">Hydrogenase expression/formation protein HupK</fullName>
    </submittedName>
</protein>
<comment type="caution">
    <text evidence="2">The sequence shown here is derived from an EMBL/GenBank/DDBJ whole genome shotgun (WGS) entry which is preliminary data.</text>
</comment>
<dbReference type="AlphaFoldDB" id="A0A9W6GTG8"/>
<dbReference type="InterPro" id="IPR029014">
    <property type="entry name" value="NiFe-Hase_large"/>
</dbReference>
<evidence type="ECO:0000256" key="1">
    <source>
        <dbReference type="PIRSR" id="PIRSR601501-1"/>
    </source>
</evidence>
<reference evidence="2" key="1">
    <citation type="journal article" date="2023" name="Int. J. Syst. Evol. Microbiol.">
        <title>Methylocystis iwaonis sp. nov., a type II methane-oxidizing bacterium from surface soil of a rice paddy field in Japan, and emended description of the genus Methylocystis (ex Whittenbury et al. 1970) Bowman et al. 1993.</title>
        <authorList>
            <person name="Kaise H."/>
            <person name="Sawadogo J.B."/>
            <person name="Alam M.S."/>
            <person name="Ueno C."/>
            <person name="Dianou D."/>
            <person name="Shinjo R."/>
            <person name="Asakawa S."/>
        </authorList>
    </citation>
    <scope>NUCLEOTIDE SEQUENCE</scope>
    <source>
        <strain evidence="2">LMG27198</strain>
    </source>
</reference>
<dbReference type="PANTHER" id="PTHR42958:SF4">
    <property type="entry name" value="HYDROGENASE EXPRESSION_FORMATION PROTEIN HUPK"/>
    <property type="match status" value="1"/>
</dbReference>
<gene>
    <name evidence="2" type="primary">hupK</name>
    <name evidence="2" type="ORF">LMG27198_15970</name>
</gene>
<dbReference type="GO" id="GO:0016151">
    <property type="term" value="F:nickel cation binding"/>
    <property type="evidence" value="ECO:0007669"/>
    <property type="project" value="InterPro"/>
</dbReference>
<dbReference type="PANTHER" id="PTHR42958">
    <property type="entry name" value="HYDROGENASE-2 LARGE CHAIN"/>
    <property type="match status" value="1"/>
</dbReference>